<dbReference type="SUPFAM" id="SSF51011">
    <property type="entry name" value="Glycosyl hydrolase domain"/>
    <property type="match status" value="1"/>
</dbReference>
<keyword evidence="8" id="KW-0326">Glycosidase</keyword>
<dbReference type="InterPro" id="IPR010720">
    <property type="entry name" value="Alpha-L-AF_C"/>
</dbReference>
<comment type="caution">
    <text evidence="11">The sequence shown here is derived from an EMBL/GenBank/DDBJ whole genome shotgun (WGS) entry which is preliminary data.</text>
</comment>
<keyword evidence="6" id="KW-0378">Hydrolase</keyword>
<dbReference type="RefSeq" id="WP_326074494.1">
    <property type="nucleotide sequence ID" value="NZ_JARLKY010000068.1"/>
</dbReference>
<evidence type="ECO:0000313" key="11">
    <source>
        <dbReference type="EMBL" id="MEC0230462.1"/>
    </source>
</evidence>
<comment type="pathway">
    <text evidence="2">Glycan metabolism.</text>
</comment>
<evidence type="ECO:0000256" key="8">
    <source>
        <dbReference type="ARBA" id="ARBA00023295"/>
    </source>
</evidence>
<keyword evidence="9" id="KW-0732">Signal</keyword>
<feature type="chain" id="PRO_5047141466" description="non-reducing end alpha-L-arabinofuranosidase" evidence="9">
    <location>
        <begin position="34"/>
        <end position="854"/>
    </location>
</feature>
<evidence type="ECO:0000256" key="9">
    <source>
        <dbReference type="SAM" id="SignalP"/>
    </source>
</evidence>
<comment type="subunit">
    <text evidence="4">Homohexamer; trimer of dimers.</text>
</comment>
<dbReference type="InterPro" id="IPR017853">
    <property type="entry name" value="GH"/>
</dbReference>
<dbReference type="Gene3D" id="3.20.20.80">
    <property type="entry name" value="Glycosidases"/>
    <property type="match status" value="2"/>
</dbReference>
<comment type="similarity">
    <text evidence="3">Belongs to the glycosyl hydrolase 51 family.</text>
</comment>
<feature type="domain" description="SLH" evidence="10">
    <location>
        <begin position="673"/>
        <end position="736"/>
    </location>
</feature>
<feature type="domain" description="SLH" evidence="10">
    <location>
        <begin position="737"/>
        <end position="795"/>
    </location>
</feature>
<sequence length="854" mass="93195">MTKLKKNVSGFTILVLGTSMLIGGTIAPFSAAAADATTTQITVDPSYVMHAIQPGLFGVNHRYFVDGVGMWDAKEKRVIPEFDKAVKDIGLKAVRYPGGTTANLFWWKRSIGATEQRMNQINPYLGNGPEKSNFGLDEGMRFSESNGYVTPYVYNIGNGNPQDAADLVEYLNSPADDAHPWAMKRAENGHPAPYNIKDFEIGNEINLFPTMRYWLDGKLISNNPDLVALNNNTNMKIAYLYVNGGTVKFTLQKTGLIDDWRDGTTAGDPMDASKSNGSSNQVKYAKYAPIDLGSQVDVSVGNDVYNPSSGKSDWVGETWTRVASLSGAGAINAYELDYSTGAIKFGSGGNNGNIPASGKEIRVTYQTTHAGFGEYYNKMKAVDPSIKIFSSMDQDYAITAFGKNVPYDGLVIHPYSGGFATPYDPNNVPKYHYASILDAELKIHETREKGDASSQLSGRSIKPIVTEFGPHDPESKKYQENGVSKTALLYEGSLGATLQTANMLMHFIDMDMEYALRHSLIDRTFENKSAVPMALFDTYTFLPSASAYMYKMFTHMSGENEVKSSIVNNPIRTVNIDNKDQNINKLMTVASATGDDLYLIVLNQDATDAVSSNVQLKDYKVGMAEAWILNGDKLDSINTNEKPDTVKIDTAKMNIQGDHFTYTFPAHSLTAFKFSSKWKDMKGHWAEKQLQEGVTKGIINGYDDGSLLPDRAITRAEFVAIMSRALHVQGNTANAAFADASQIPAWVLADMNRAANAGWLTGFEDNTLRPDQLISRAEIVAILGRALKLDGNGTATTSFVDDASIPAWAKSFVAQAAASGIVNGREGNHFGPNEKATRAEVVVAVLRMLAAAVK</sequence>
<evidence type="ECO:0000256" key="7">
    <source>
        <dbReference type="ARBA" id="ARBA00023277"/>
    </source>
</evidence>
<evidence type="ECO:0000256" key="1">
    <source>
        <dbReference type="ARBA" id="ARBA00001462"/>
    </source>
</evidence>
<evidence type="ECO:0000256" key="4">
    <source>
        <dbReference type="ARBA" id="ARBA00011165"/>
    </source>
</evidence>
<evidence type="ECO:0000256" key="5">
    <source>
        <dbReference type="ARBA" id="ARBA00012670"/>
    </source>
</evidence>
<dbReference type="Pfam" id="PF22848">
    <property type="entry name" value="ASD1_dom"/>
    <property type="match status" value="1"/>
</dbReference>
<comment type="catalytic activity">
    <reaction evidence="1">
        <text>Hydrolysis of terminal non-reducing alpha-L-arabinofuranoside residues in alpha-L-arabinosides.</text>
        <dbReference type="EC" id="3.2.1.55"/>
    </reaction>
</comment>
<dbReference type="Pfam" id="PF06964">
    <property type="entry name" value="Alpha-L-AF_C"/>
    <property type="match status" value="1"/>
</dbReference>
<feature type="domain" description="SLH" evidence="10">
    <location>
        <begin position="796"/>
        <end position="854"/>
    </location>
</feature>
<evidence type="ECO:0000256" key="6">
    <source>
        <dbReference type="ARBA" id="ARBA00022801"/>
    </source>
</evidence>
<reference evidence="11 12" key="1">
    <citation type="submission" date="2023-03" db="EMBL/GenBank/DDBJ databases">
        <title>Bacillus Genome Sequencing.</title>
        <authorList>
            <person name="Dunlap C."/>
        </authorList>
    </citation>
    <scope>NUCLEOTIDE SEQUENCE [LARGE SCALE GENOMIC DNA]</scope>
    <source>
        <strain evidence="11 12">BD-533</strain>
    </source>
</reference>
<evidence type="ECO:0000256" key="2">
    <source>
        <dbReference type="ARBA" id="ARBA00004881"/>
    </source>
</evidence>
<gene>
    <name evidence="11" type="ORF">P4I72_25345</name>
</gene>
<dbReference type="InterPro" id="IPR013780">
    <property type="entry name" value="Glyco_hydro_b"/>
</dbReference>
<evidence type="ECO:0000256" key="3">
    <source>
        <dbReference type="ARBA" id="ARBA00007186"/>
    </source>
</evidence>
<dbReference type="Proteomes" id="UP001338137">
    <property type="component" value="Unassembled WGS sequence"/>
</dbReference>
<proteinExistence type="inferred from homology"/>
<dbReference type="SUPFAM" id="SSF51445">
    <property type="entry name" value="(Trans)glycosidases"/>
    <property type="match status" value="2"/>
</dbReference>
<dbReference type="PANTHER" id="PTHR43576">
    <property type="entry name" value="ALPHA-L-ARABINOFURANOSIDASE C-RELATED"/>
    <property type="match status" value="1"/>
</dbReference>
<evidence type="ECO:0000259" key="10">
    <source>
        <dbReference type="PROSITE" id="PS51272"/>
    </source>
</evidence>
<name>A0ABU6G8H8_9BACL</name>
<organism evidence="11 12">
    <name type="scientific">Paenibacillus alba</name>
    <dbReference type="NCBI Taxonomy" id="1197127"/>
    <lineage>
        <taxon>Bacteria</taxon>
        <taxon>Bacillati</taxon>
        <taxon>Bacillota</taxon>
        <taxon>Bacilli</taxon>
        <taxon>Bacillales</taxon>
        <taxon>Paenibacillaceae</taxon>
        <taxon>Paenibacillus</taxon>
    </lineage>
</organism>
<dbReference type="Pfam" id="PF00395">
    <property type="entry name" value="SLH"/>
    <property type="match status" value="3"/>
</dbReference>
<keyword evidence="12" id="KW-1185">Reference proteome</keyword>
<keyword evidence="7" id="KW-0119">Carbohydrate metabolism</keyword>
<dbReference type="EC" id="3.2.1.55" evidence="5"/>
<dbReference type="PROSITE" id="PS51272">
    <property type="entry name" value="SLH"/>
    <property type="match status" value="3"/>
</dbReference>
<dbReference type="InterPro" id="IPR001119">
    <property type="entry name" value="SLH_dom"/>
</dbReference>
<dbReference type="InterPro" id="IPR055235">
    <property type="entry name" value="ASD1_cat"/>
</dbReference>
<protein>
    <recommendedName>
        <fullName evidence="5">non-reducing end alpha-L-arabinofuranosidase</fullName>
        <ecNumber evidence="5">3.2.1.55</ecNumber>
    </recommendedName>
</protein>
<feature type="signal peptide" evidence="9">
    <location>
        <begin position="1"/>
        <end position="33"/>
    </location>
</feature>
<dbReference type="Gene3D" id="2.60.40.1180">
    <property type="entry name" value="Golgi alpha-mannosidase II"/>
    <property type="match status" value="1"/>
</dbReference>
<accession>A0ABU6G8H8</accession>
<dbReference type="EMBL" id="JARLKY010000068">
    <property type="protein sequence ID" value="MEC0230462.1"/>
    <property type="molecule type" value="Genomic_DNA"/>
</dbReference>
<evidence type="ECO:0000313" key="12">
    <source>
        <dbReference type="Proteomes" id="UP001338137"/>
    </source>
</evidence>
<dbReference type="PANTHER" id="PTHR43576:SF3">
    <property type="entry name" value="ALPHA-L-ARABINOFURANOSIDASE C"/>
    <property type="match status" value="1"/>
</dbReference>
<dbReference type="SMART" id="SM00813">
    <property type="entry name" value="Alpha-L-AF_C"/>
    <property type="match status" value="1"/>
</dbReference>